<protein>
    <recommendedName>
        <fullName evidence="1">Reverse transcriptase zinc-binding domain-containing protein</fullName>
    </recommendedName>
</protein>
<gene>
    <name evidence="2" type="ORF">MTR67_032583</name>
</gene>
<dbReference type="EMBL" id="CP133618">
    <property type="protein sequence ID" value="WMV39198.1"/>
    <property type="molecule type" value="Genomic_DNA"/>
</dbReference>
<name>A0AAF0ZI44_SOLVR</name>
<reference evidence="2" key="1">
    <citation type="submission" date="2023-08" db="EMBL/GenBank/DDBJ databases">
        <title>A de novo genome assembly of Solanum verrucosum Schlechtendal, a Mexican diploid species geographically isolated from the other diploid A-genome species in potato relatives.</title>
        <authorList>
            <person name="Hosaka K."/>
        </authorList>
    </citation>
    <scope>NUCLEOTIDE SEQUENCE</scope>
    <source>
        <tissue evidence="2">Young leaves</tissue>
    </source>
</reference>
<dbReference type="Pfam" id="PF13966">
    <property type="entry name" value="zf-RVT"/>
    <property type="match status" value="1"/>
</dbReference>
<feature type="domain" description="Reverse transcriptase zinc-binding" evidence="1">
    <location>
        <begin position="73"/>
        <end position="156"/>
    </location>
</feature>
<dbReference type="AlphaFoldDB" id="A0AAF0ZI44"/>
<evidence type="ECO:0000313" key="3">
    <source>
        <dbReference type="Proteomes" id="UP001234989"/>
    </source>
</evidence>
<accession>A0AAF0ZI44</accession>
<keyword evidence="3" id="KW-1185">Reference proteome</keyword>
<evidence type="ECO:0000259" key="1">
    <source>
        <dbReference type="Pfam" id="PF13966"/>
    </source>
</evidence>
<organism evidence="2 3">
    <name type="scientific">Solanum verrucosum</name>
    <dbReference type="NCBI Taxonomy" id="315347"/>
    <lineage>
        <taxon>Eukaryota</taxon>
        <taxon>Viridiplantae</taxon>
        <taxon>Streptophyta</taxon>
        <taxon>Embryophyta</taxon>
        <taxon>Tracheophyta</taxon>
        <taxon>Spermatophyta</taxon>
        <taxon>Magnoliopsida</taxon>
        <taxon>eudicotyledons</taxon>
        <taxon>Gunneridae</taxon>
        <taxon>Pentapetalae</taxon>
        <taxon>asterids</taxon>
        <taxon>lamiids</taxon>
        <taxon>Solanales</taxon>
        <taxon>Solanaceae</taxon>
        <taxon>Solanoideae</taxon>
        <taxon>Solaneae</taxon>
        <taxon>Solanum</taxon>
    </lineage>
</organism>
<dbReference type="Proteomes" id="UP001234989">
    <property type="component" value="Chromosome 7"/>
</dbReference>
<sequence>MGALHKLIPPGVDYDQTLILVKDVAEAGQRNERYLRNLLPQNLVEYILHKINPPKYEEESNRPYWKLESTGKFTMTSAFHHIRQRQEVNKVYNYIWTKGMPIKISFFMWKLWKAKVPLDDTLRRWGIQFPSRCYCCEDPKTENRAHVFLQSSTAQMV</sequence>
<dbReference type="InterPro" id="IPR026960">
    <property type="entry name" value="RVT-Znf"/>
</dbReference>
<evidence type="ECO:0000313" key="2">
    <source>
        <dbReference type="EMBL" id="WMV39198.1"/>
    </source>
</evidence>
<proteinExistence type="predicted"/>